<dbReference type="NCBIfam" id="TIGR03032">
    <property type="entry name" value="TIGR03032 family protein"/>
    <property type="match status" value="1"/>
</dbReference>
<organism evidence="2">
    <name type="scientific">Homavirus sp</name>
    <dbReference type="NCBI Taxonomy" id="2487769"/>
    <lineage>
        <taxon>Viruses</taxon>
        <taxon>Varidnaviria</taxon>
        <taxon>Bamfordvirae</taxon>
        <taxon>Nucleocytoviricota</taxon>
        <taxon>Megaviricetes</taxon>
        <taxon>Imitervirales</taxon>
        <taxon>Mimiviridae</taxon>
        <taxon>Klosneuvirinae</taxon>
    </lineage>
</organism>
<proteinExistence type="predicted"/>
<dbReference type="InterPro" id="IPR017481">
    <property type="entry name" value="CHP03032"/>
</dbReference>
<dbReference type="Pfam" id="PF16261">
    <property type="entry name" value="DUF4915"/>
    <property type="match status" value="1"/>
</dbReference>
<gene>
    <name evidence="2" type="ORF">Homavirus18_8</name>
</gene>
<evidence type="ECO:0000313" key="2">
    <source>
        <dbReference type="EMBL" id="AYV82228.1"/>
    </source>
</evidence>
<dbReference type="EMBL" id="MK072349">
    <property type="protein sequence ID" value="AYV82228.1"/>
    <property type="molecule type" value="Genomic_DNA"/>
</dbReference>
<protein>
    <submittedName>
        <fullName evidence="2">TIGR03032 family protein</fullName>
    </submittedName>
</protein>
<name>A0A3G5A4S3_9VIRU</name>
<sequence length="378" mass="43215">MSETNENTENITKSINFEISRNLYTWLNFYNCSIISTSYKTNLVFCFSRNSDKINVWYSNFSRPMELFVSKNQNNLGDTIHLGTQLGIISFINNNNEKINKDIQNNVIYDKNFVGKRFNIIGDLDIHDVYELDGSIYFASSLLNSICVISPNTTNTTNNFDIFWTPSFITYKNDTPKKNNKIPNEDRCHLNSFCIVDGKVKYATTVSDTDVEGGWRDNRVGGGIILDIETDEIVCSNLCMPHSLNYYKNKLYVLDSGTGRFGYVDFNEPNLDNRFKEIAFIPGFLRGLKFIDTYAVIGMSMDRHEKLFSGLPLNDIMKNKKINPRCGIKIVNIVTGDIEHSIELINVMEIYGIGIVENSKTTRLLDLTTDSLINAYKY</sequence>
<evidence type="ECO:0000259" key="1">
    <source>
        <dbReference type="Pfam" id="PF16261"/>
    </source>
</evidence>
<reference evidence="2" key="1">
    <citation type="submission" date="2018-10" db="EMBL/GenBank/DDBJ databases">
        <title>Hidden diversity of soil giant viruses.</title>
        <authorList>
            <person name="Schulz F."/>
            <person name="Alteio L."/>
            <person name="Goudeau D."/>
            <person name="Ryan E.M."/>
            <person name="Malmstrom R.R."/>
            <person name="Blanchard J."/>
            <person name="Woyke T."/>
        </authorList>
    </citation>
    <scope>NUCLEOTIDE SEQUENCE</scope>
    <source>
        <strain evidence="2">HOV1</strain>
    </source>
</reference>
<accession>A0A3G5A4S3</accession>
<dbReference type="SUPFAM" id="SSF63825">
    <property type="entry name" value="YWTD domain"/>
    <property type="match status" value="1"/>
</dbReference>
<feature type="domain" description="Conserved hypothetical protein CHP03032" evidence="1">
    <location>
        <begin position="22"/>
        <end position="362"/>
    </location>
</feature>